<sequence>MRLFKIAKVAMGFVRRVAISLSSANIVPPWSFDALVANILLWSKNMNLTFSWTSRDNNQVAHYAARLASSSTFPFSWDVSFLSLTTLSTLTTMPPTQTTTQDLTTTVVRPPRPTTTNRFFQDKSRRYCYPKNQESPKKYFELSEKDVAPLNCLRAMVSKDELCRFYVVFKGDFMSWYVAISNDLRMPVVSLTFSKAGVLHVNWTILDTACHAEEVMRRNPIKTGFGRENFNVILSRNIVINSRMMPSWREIVSLTFSEADVLHVNWTSLRHCVLRKGHLHLAINTNKEKVLEEVCFYSQSIPEVANAAVTPDLKQSSELSGMTPQVAVMREHEGGVSPQISPLAQDFLTRHILLRCDSLGDLYPVTSPSPTPRVLLSVSPRTWHQLLGHIGEDVLRYLKSRQYISYNKKEVLTSLSCVPAWQTCETFVYQYRFYWYKARLVANGHSQEFGVDCDDTFSPVVKSTTVRTVLNLALSQI</sequence>
<comment type="caution">
    <text evidence="1">The sequence shown here is derived from an EMBL/GenBank/DDBJ whole genome shotgun (WGS) entry which is preliminary data.</text>
</comment>
<protein>
    <submittedName>
        <fullName evidence="1">Ribonuclease H-like domain-containing protein</fullName>
    </submittedName>
</protein>
<reference evidence="1" key="1">
    <citation type="journal article" date="2019" name="Sci. Rep.">
        <title>Draft genome of Tanacetum cinerariifolium, the natural source of mosquito coil.</title>
        <authorList>
            <person name="Yamashiro T."/>
            <person name="Shiraishi A."/>
            <person name="Satake H."/>
            <person name="Nakayama K."/>
        </authorList>
    </citation>
    <scope>NUCLEOTIDE SEQUENCE</scope>
</reference>
<evidence type="ECO:0000313" key="1">
    <source>
        <dbReference type="EMBL" id="GEU58951.1"/>
    </source>
</evidence>
<dbReference type="EMBL" id="BKCJ010004088">
    <property type="protein sequence ID" value="GEU58951.1"/>
    <property type="molecule type" value="Genomic_DNA"/>
</dbReference>
<dbReference type="AlphaFoldDB" id="A0A6L2LB13"/>
<organism evidence="1">
    <name type="scientific">Tanacetum cinerariifolium</name>
    <name type="common">Dalmatian daisy</name>
    <name type="synonym">Chrysanthemum cinerariifolium</name>
    <dbReference type="NCBI Taxonomy" id="118510"/>
    <lineage>
        <taxon>Eukaryota</taxon>
        <taxon>Viridiplantae</taxon>
        <taxon>Streptophyta</taxon>
        <taxon>Embryophyta</taxon>
        <taxon>Tracheophyta</taxon>
        <taxon>Spermatophyta</taxon>
        <taxon>Magnoliopsida</taxon>
        <taxon>eudicotyledons</taxon>
        <taxon>Gunneridae</taxon>
        <taxon>Pentapetalae</taxon>
        <taxon>asterids</taxon>
        <taxon>campanulids</taxon>
        <taxon>Asterales</taxon>
        <taxon>Asteraceae</taxon>
        <taxon>Asteroideae</taxon>
        <taxon>Anthemideae</taxon>
        <taxon>Anthemidinae</taxon>
        <taxon>Tanacetum</taxon>
    </lineage>
</organism>
<gene>
    <name evidence="1" type="ORF">Tci_030929</name>
</gene>
<accession>A0A6L2LB13</accession>
<proteinExistence type="predicted"/>
<name>A0A6L2LB13_TANCI</name>